<dbReference type="AlphaFoldDB" id="A0A7W7FYZ3"/>
<evidence type="ECO:0000256" key="3">
    <source>
        <dbReference type="ARBA" id="ARBA00023163"/>
    </source>
</evidence>
<keyword evidence="2" id="KW-0238">DNA-binding</keyword>
<dbReference type="GO" id="GO:0000976">
    <property type="term" value="F:transcription cis-regulatory region binding"/>
    <property type="evidence" value="ECO:0007669"/>
    <property type="project" value="TreeGrafter"/>
</dbReference>
<accession>A0A7W7FYZ3</accession>
<sequence>MAAALLPVPPGDWSARSGYDIGTRVEPGDFTGNDQMTLVLHERVTRPGSVAPADYSIAGVDDMPAARHFAPPLTRVWTDSVEMGRVGFRMPAERITTGERVSRHVIHPNLVVRESTAAAGDSRSAAGLCGSRVVVDAVNRSASHASWVSTTAARRTTLMTVRLQDIAVPSGS</sequence>
<name>A0A7W7FYZ3_9ACTN</name>
<dbReference type="GO" id="GO:0003700">
    <property type="term" value="F:DNA-binding transcription factor activity"/>
    <property type="evidence" value="ECO:0007669"/>
    <property type="project" value="TreeGrafter"/>
</dbReference>
<evidence type="ECO:0000256" key="2">
    <source>
        <dbReference type="ARBA" id="ARBA00023125"/>
    </source>
</evidence>
<reference evidence="5 6" key="1">
    <citation type="submission" date="2020-08" db="EMBL/GenBank/DDBJ databases">
        <title>Sequencing the genomes of 1000 actinobacteria strains.</title>
        <authorList>
            <person name="Klenk H.-P."/>
        </authorList>
    </citation>
    <scope>NUCLEOTIDE SEQUENCE [LARGE SCALE GENOMIC DNA]</scope>
    <source>
        <strain evidence="5 6">DSM 45518</strain>
    </source>
</reference>
<evidence type="ECO:0000313" key="5">
    <source>
        <dbReference type="EMBL" id="MBB4689977.1"/>
    </source>
</evidence>
<keyword evidence="1" id="KW-0805">Transcription regulation</keyword>
<keyword evidence="3" id="KW-0804">Transcription</keyword>
<evidence type="ECO:0000256" key="1">
    <source>
        <dbReference type="ARBA" id="ARBA00023015"/>
    </source>
</evidence>
<gene>
    <name evidence="5" type="ORF">BKA14_000125</name>
</gene>
<dbReference type="InterPro" id="IPR046335">
    <property type="entry name" value="LacI/GalR-like_sensor"/>
</dbReference>
<dbReference type="Gene3D" id="3.40.50.2300">
    <property type="match status" value="2"/>
</dbReference>
<dbReference type="Proteomes" id="UP000542742">
    <property type="component" value="Unassembled WGS sequence"/>
</dbReference>
<protein>
    <recommendedName>
        <fullName evidence="4">Transcriptional regulator LacI/GalR-like sensor domain-containing protein</fullName>
    </recommendedName>
</protein>
<comment type="caution">
    <text evidence="5">The sequence shown here is derived from an EMBL/GenBank/DDBJ whole genome shotgun (WGS) entry which is preliminary data.</text>
</comment>
<dbReference type="EMBL" id="JACHMF010000001">
    <property type="protein sequence ID" value="MBB4689977.1"/>
    <property type="molecule type" value="Genomic_DNA"/>
</dbReference>
<feature type="domain" description="Transcriptional regulator LacI/GalR-like sensor" evidence="4">
    <location>
        <begin position="28"/>
        <end position="116"/>
    </location>
</feature>
<dbReference type="PANTHER" id="PTHR30146">
    <property type="entry name" value="LACI-RELATED TRANSCRIPTIONAL REPRESSOR"/>
    <property type="match status" value="1"/>
</dbReference>
<keyword evidence="6" id="KW-1185">Reference proteome</keyword>
<dbReference type="InterPro" id="IPR028082">
    <property type="entry name" value="Peripla_BP_I"/>
</dbReference>
<dbReference type="Pfam" id="PF13377">
    <property type="entry name" value="Peripla_BP_3"/>
    <property type="match status" value="1"/>
</dbReference>
<dbReference type="SUPFAM" id="SSF53822">
    <property type="entry name" value="Periplasmic binding protein-like I"/>
    <property type="match status" value="1"/>
</dbReference>
<dbReference type="PANTHER" id="PTHR30146:SF109">
    <property type="entry name" value="HTH-TYPE TRANSCRIPTIONAL REGULATOR GALS"/>
    <property type="match status" value="1"/>
</dbReference>
<evidence type="ECO:0000313" key="6">
    <source>
        <dbReference type="Proteomes" id="UP000542742"/>
    </source>
</evidence>
<evidence type="ECO:0000259" key="4">
    <source>
        <dbReference type="Pfam" id="PF13377"/>
    </source>
</evidence>
<organism evidence="5 6">
    <name type="scientific">Paractinoplanes abujensis</name>
    <dbReference type="NCBI Taxonomy" id="882441"/>
    <lineage>
        <taxon>Bacteria</taxon>
        <taxon>Bacillati</taxon>
        <taxon>Actinomycetota</taxon>
        <taxon>Actinomycetes</taxon>
        <taxon>Micromonosporales</taxon>
        <taxon>Micromonosporaceae</taxon>
        <taxon>Paractinoplanes</taxon>
    </lineage>
</organism>
<proteinExistence type="predicted"/>